<keyword evidence="3" id="KW-1185">Reference proteome</keyword>
<evidence type="ECO:0000256" key="1">
    <source>
        <dbReference type="SAM" id="SignalP"/>
    </source>
</evidence>
<organism evidence="2 3">
    <name type="scientific">Actinoplanes utahensis</name>
    <dbReference type="NCBI Taxonomy" id="1869"/>
    <lineage>
        <taxon>Bacteria</taxon>
        <taxon>Bacillati</taxon>
        <taxon>Actinomycetota</taxon>
        <taxon>Actinomycetes</taxon>
        <taxon>Micromonosporales</taxon>
        <taxon>Micromonosporaceae</taxon>
        <taxon>Actinoplanes</taxon>
    </lineage>
</organism>
<reference evidence="2 3" key="1">
    <citation type="submission" date="2014-10" db="EMBL/GenBank/DDBJ databases">
        <title>Draft genome sequence of Actinoplanes utahensis NRRL 12052.</title>
        <authorList>
            <person name="Velasco-Bucheli B."/>
            <person name="del Cerro C."/>
            <person name="Hormigo D."/>
            <person name="Garcia J.L."/>
            <person name="Acebal C."/>
            <person name="Arroyo M."/>
            <person name="de la Mata I."/>
        </authorList>
    </citation>
    <scope>NUCLEOTIDE SEQUENCE [LARGE SCALE GENOMIC DNA]</scope>
    <source>
        <strain evidence="2 3">NRRL 12052</strain>
    </source>
</reference>
<name>A0A0A6UUT7_ACTUT</name>
<dbReference type="Proteomes" id="UP000054537">
    <property type="component" value="Unassembled WGS sequence"/>
</dbReference>
<comment type="caution">
    <text evidence="2">The sequence shown here is derived from an EMBL/GenBank/DDBJ whole genome shotgun (WGS) entry which is preliminary data.</text>
</comment>
<gene>
    <name evidence="2" type="ORF">MB27_00870</name>
</gene>
<dbReference type="OrthoDB" id="3751446at2"/>
<proteinExistence type="predicted"/>
<feature type="signal peptide" evidence="1">
    <location>
        <begin position="1"/>
        <end position="24"/>
    </location>
</feature>
<keyword evidence="1" id="KW-0732">Signal</keyword>
<sequence length="96" mass="9828">MRALLAAIIAAMLVTISPATPVSAAHPISSATAHRGSALLGGVPVADGRSDHGPTTFTADIEVAAGEHTVVVEYCQAGGGAVARFTTERESRSWWT</sequence>
<feature type="chain" id="PRO_5002023394" evidence="1">
    <location>
        <begin position="25"/>
        <end position="96"/>
    </location>
</feature>
<dbReference type="RefSeq" id="WP_043521652.1">
    <property type="nucleotide sequence ID" value="NZ_BAABKU010000007.1"/>
</dbReference>
<dbReference type="AlphaFoldDB" id="A0A0A6UUT7"/>
<dbReference type="EMBL" id="JRTT01000001">
    <property type="protein sequence ID" value="KHD79206.1"/>
    <property type="molecule type" value="Genomic_DNA"/>
</dbReference>
<evidence type="ECO:0000313" key="3">
    <source>
        <dbReference type="Proteomes" id="UP000054537"/>
    </source>
</evidence>
<protein>
    <submittedName>
        <fullName evidence="2">Uncharacterized protein</fullName>
    </submittedName>
</protein>
<evidence type="ECO:0000313" key="2">
    <source>
        <dbReference type="EMBL" id="KHD79206.1"/>
    </source>
</evidence>
<accession>A0A0A6UUT7</accession>